<feature type="transmembrane region" description="Helical" evidence="7">
    <location>
        <begin position="312"/>
        <end position="333"/>
    </location>
</feature>
<dbReference type="InterPro" id="IPR011701">
    <property type="entry name" value="MFS"/>
</dbReference>
<evidence type="ECO:0000313" key="10">
    <source>
        <dbReference type="Proteomes" id="UP001069802"/>
    </source>
</evidence>
<dbReference type="Pfam" id="PF07690">
    <property type="entry name" value="MFS_1"/>
    <property type="match status" value="2"/>
</dbReference>
<dbReference type="InterPro" id="IPR020846">
    <property type="entry name" value="MFS_dom"/>
</dbReference>
<feature type="transmembrane region" description="Helical" evidence="7">
    <location>
        <begin position="73"/>
        <end position="98"/>
    </location>
</feature>
<evidence type="ECO:0000313" key="9">
    <source>
        <dbReference type="EMBL" id="MCZ4281259.1"/>
    </source>
</evidence>
<dbReference type="PANTHER" id="PTHR12778:SF10">
    <property type="entry name" value="MAJOR FACILITATOR SUPERFAMILY DOMAIN-CONTAINING PROTEIN 3"/>
    <property type="match status" value="1"/>
</dbReference>
<proteinExistence type="inferred from homology"/>
<keyword evidence="5 7" id="KW-1133">Transmembrane helix</keyword>
<dbReference type="Gene3D" id="1.20.1250.20">
    <property type="entry name" value="MFS general substrate transporter like domains"/>
    <property type="match status" value="2"/>
</dbReference>
<dbReference type="InterPro" id="IPR004752">
    <property type="entry name" value="AmpG_permease/AT-1"/>
</dbReference>
<dbReference type="EMBL" id="JAPWGY010000003">
    <property type="protein sequence ID" value="MCZ4281259.1"/>
    <property type="molecule type" value="Genomic_DNA"/>
</dbReference>
<keyword evidence="4 7" id="KW-0812">Transmembrane</keyword>
<organism evidence="9 10">
    <name type="scientific">Kiloniella laminariae</name>
    <dbReference type="NCBI Taxonomy" id="454162"/>
    <lineage>
        <taxon>Bacteria</taxon>
        <taxon>Pseudomonadati</taxon>
        <taxon>Pseudomonadota</taxon>
        <taxon>Alphaproteobacteria</taxon>
        <taxon>Rhodospirillales</taxon>
        <taxon>Kiloniellaceae</taxon>
        <taxon>Kiloniella</taxon>
    </lineage>
</organism>
<comment type="similarity">
    <text evidence="2">Belongs to the major facilitator superfamily.</text>
</comment>
<protein>
    <submittedName>
        <fullName evidence="9">MFS transporter</fullName>
    </submittedName>
</protein>
<feature type="transmembrane region" description="Helical" evidence="7">
    <location>
        <begin position="145"/>
        <end position="163"/>
    </location>
</feature>
<dbReference type="PANTHER" id="PTHR12778">
    <property type="entry name" value="SOLUTE CARRIER FAMILY 33 ACETYL-COA TRANSPORTER -RELATED"/>
    <property type="match status" value="1"/>
</dbReference>
<reference evidence="9" key="1">
    <citation type="submission" date="2022-12" db="EMBL/GenBank/DDBJ databases">
        <title>Bacterial isolates from different developmental stages of Nematostella vectensis.</title>
        <authorList>
            <person name="Fraune S."/>
        </authorList>
    </citation>
    <scope>NUCLEOTIDE SEQUENCE</scope>
    <source>
        <strain evidence="9">G21630-S1</strain>
    </source>
</reference>
<evidence type="ECO:0000256" key="6">
    <source>
        <dbReference type="ARBA" id="ARBA00023136"/>
    </source>
</evidence>
<evidence type="ECO:0000256" key="1">
    <source>
        <dbReference type="ARBA" id="ARBA00004141"/>
    </source>
</evidence>
<dbReference type="InterPro" id="IPR036259">
    <property type="entry name" value="MFS_trans_sf"/>
</dbReference>
<dbReference type="RefSeq" id="WP_269423427.1">
    <property type="nucleotide sequence ID" value="NZ_JAPWGY010000003.1"/>
</dbReference>
<evidence type="ECO:0000256" key="2">
    <source>
        <dbReference type="ARBA" id="ARBA00008335"/>
    </source>
</evidence>
<comment type="subcellular location">
    <subcellularLocation>
        <location evidence="1">Membrane</location>
        <topology evidence="1">Multi-pass membrane protein</topology>
    </subcellularLocation>
</comment>
<feature type="domain" description="Major facilitator superfamily (MFS) profile" evidence="8">
    <location>
        <begin position="72"/>
        <end position="493"/>
    </location>
</feature>
<evidence type="ECO:0000256" key="5">
    <source>
        <dbReference type="ARBA" id="ARBA00022989"/>
    </source>
</evidence>
<keyword evidence="6 7" id="KW-0472">Membrane</keyword>
<feature type="transmembrane region" description="Helical" evidence="7">
    <location>
        <begin position="353"/>
        <end position="371"/>
    </location>
</feature>
<feature type="transmembrane region" description="Helical" evidence="7">
    <location>
        <begin position="403"/>
        <end position="429"/>
    </location>
</feature>
<evidence type="ECO:0000256" key="7">
    <source>
        <dbReference type="SAM" id="Phobius"/>
    </source>
</evidence>
<feature type="transmembrane region" description="Helical" evidence="7">
    <location>
        <begin position="378"/>
        <end position="397"/>
    </location>
</feature>
<dbReference type="NCBIfam" id="TIGR00901">
    <property type="entry name" value="2A0125"/>
    <property type="match status" value="1"/>
</dbReference>
<name>A0ABT4LJH1_9PROT</name>
<dbReference type="SUPFAM" id="SSF103473">
    <property type="entry name" value="MFS general substrate transporter"/>
    <property type="match status" value="1"/>
</dbReference>
<evidence type="ECO:0000259" key="8">
    <source>
        <dbReference type="PROSITE" id="PS50850"/>
    </source>
</evidence>
<keyword evidence="3" id="KW-0813">Transport</keyword>
<dbReference type="PROSITE" id="PS50850">
    <property type="entry name" value="MFS"/>
    <property type="match status" value="1"/>
</dbReference>
<accession>A0ABT4LJH1</accession>
<dbReference type="Proteomes" id="UP001069802">
    <property type="component" value="Unassembled WGS sequence"/>
</dbReference>
<comment type="caution">
    <text evidence="9">The sequence shown here is derived from an EMBL/GenBank/DDBJ whole genome shotgun (WGS) entry which is preliminary data.</text>
</comment>
<evidence type="ECO:0000256" key="3">
    <source>
        <dbReference type="ARBA" id="ARBA00022448"/>
    </source>
</evidence>
<feature type="transmembrane region" description="Helical" evidence="7">
    <location>
        <begin position="235"/>
        <end position="255"/>
    </location>
</feature>
<evidence type="ECO:0000256" key="4">
    <source>
        <dbReference type="ARBA" id="ARBA00022692"/>
    </source>
</evidence>
<gene>
    <name evidence="9" type="ORF">O4H49_10755</name>
</gene>
<feature type="transmembrane region" description="Helical" evidence="7">
    <location>
        <begin position="110"/>
        <end position="133"/>
    </location>
</feature>
<feature type="transmembrane region" description="Helical" evidence="7">
    <location>
        <begin position="471"/>
        <end position="490"/>
    </location>
</feature>
<keyword evidence="10" id="KW-1185">Reference proteome</keyword>
<sequence>MIISELSRRHFTDCPLCSAAYDWAGYRIKFLPRSGPFGRLELIGVSGGKMKSSEEKATHSWKESLAIYLHPKVIGMLFLGFSAGLPFLLIFSTLNIWLREAEVSRTEIGFFAWVGIAFSIKVLWAPFADHLRLPILGRLGRRRSWMLLGQIGVIIGLIGMSLTDPVIDLGQMAIFALVVAFSSATQDIGLDAYRIEAIDLDYQGGMAANYQLGWRIGALVAGAGALYMADETSWVLTYQAMAMFMGVGILTVLVVKEPIVETTNNGAYLEWEGNIETRFAHLRGVHLKIAEKLYETVGRAFLEFFARNGSSAIFILIFICIYRISDIIMGNMAGPLYVDLGYSKVEIADVTKIFGFFATMAGAYIGGILVMRMGVLRLLLLGAVLVVITNLFYAFLAQVGYNITVLSFTVGTDNFTAGLAGTGFIAYLSSLVNKSFTATQYGLFSSIMTLPGKFLSGFSGALVDEIEYTNFFIYASVMGIPAILMVLYLMRLEAKEKVKQTDPAAEVFE</sequence>
<feature type="transmembrane region" description="Helical" evidence="7">
    <location>
        <begin position="441"/>
        <end position="459"/>
    </location>
</feature>